<feature type="transmembrane region" description="Helical" evidence="8">
    <location>
        <begin position="6"/>
        <end position="22"/>
    </location>
</feature>
<feature type="transmembrane region" description="Helical" evidence="8">
    <location>
        <begin position="87"/>
        <end position="107"/>
    </location>
</feature>
<dbReference type="GO" id="GO:0005886">
    <property type="term" value="C:plasma membrane"/>
    <property type="evidence" value="ECO:0007669"/>
    <property type="project" value="UniProtKB-SubCell"/>
</dbReference>
<reference evidence="9 10" key="1">
    <citation type="journal article" date="2014" name="Antonie Van Leeuwenhoek">
        <title>Fictibacillus enclensis sp. nov., isolated from marine sediment.</title>
        <authorList>
            <person name="Dastager S.G."/>
            <person name="Mawlankar R."/>
            <person name="Srinivasan K."/>
            <person name="Tang S.K."/>
            <person name="Lee J.C."/>
            <person name="Ramana V.V."/>
            <person name="Shouche Y.S."/>
        </authorList>
    </citation>
    <scope>NUCLEOTIDE SEQUENCE [LARGE SCALE GENOMIC DNA]</scope>
    <source>
        <strain evidence="9 10">NIO-1003</strain>
    </source>
</reference>
<feature type="transmembrane region" description="Helical" evidence="8">
    <location>
        <begin position="174"/>
        <end position="195"/>
    </location>
</feature>
<dbReference type="Proteomes" id="UP000054099">
    <property type="component" value="Unassembled WGS sequence"/>
</dbReference>
<comment type="subcellular location">
    <subcellularLocation>
        <location evidence="1">Cell membrane</location>
        <topology evidence="1">Multi-pass membrane protein</topology>
    </subcellularLocation>
</comment>
<evidence type="ECO:0000256" key="4">
    <source>
        <dbReference type="ARBA" id="ARBA00022475"/>
    </source>
</evidence>
<feature type="transmembrane region" description="Helical" evidence="8">
    <location>
        <begin position="113"/>
        <end position="134"/>
    </location>
</feature>
<keyword evidence="10" id="KW-1185">Reference proteome</keyword>
<dbReference type="Gene3D" id="1.25.40.600">
    <property type="match status" value="1"/>
</dbReference>
<dbReference type="AlphaFoldDB" id="A0A0V8J246"/>
<sequence>MGDVGLFLSGAALFLNSFMLFGKADGKSVGYFNLFVGVLQVVIPFYLIVISDQQHWTIFNLASIFLFGLTYLFVGVTNVKGLHGSGLGYYSLWVSVVAILYAVVSFLKFHDTVGSLTWVAWAYLWFLFFLSGALNKKIDSYIGKVAFVQSWVTLTFPALLSMAGVWKTQAVSQAWTYVLIASFVYFIVCTIQLVLNSQKKEKRLEVQAAS</sequence>
<evidence type="ECO:0000256" key="3">
    <source>
        <dbReference type="ARBA" id="ARBA00022448"/>
    </source>
</evidence>
<protein>
    <submittedName>
        <fullName evidence="9">Acetamide transporter</fullName>
    </submittedName>
</protein>
<dbReference type="InterPro" id="IPR003211">
    <property type="entry name" value="AmiSUreI_transpt"/>
</dbReference>
<keyword evidence="7 8" id="KW-0472">Membrane</keyword>
<evidence type="ECO:0000313" key="9">
    <source>
        <dbReference type="EMBL" id="KSU81043.1"/>
    </source>
</evidence>
<gene>
    <name evidence="9" type="ORF">AS030_19020</name>
</gene>
<comment type="caution">
    <text evidence="9">The sequence shown here is derived from an EMBL/GenBank/DDBJ whole genome shotgun (WGS) entry which is preliminary data.</text>
</comment>
<feature type="transmembrane region" description="Helical" evidence="8">
    <location>
        <begin position="29"/>
        <end position="50"/>
    </location>
</feature>
<evidence type="ECO:0000256" key="6">
    <source>
        <dbReference type="ARBA" id="ARBA00022989"/>
    </source>
</evidence>
<keyword evidence="6 8" id="KW-1133">Transmembrane helix</keyword>
<dbReference type="RefSeq" id="WP_061974637.1">
    <property type="nucleotide sequence ID" value="NZ_FMAV01000004.1"/>
</dbReference>
<dbReference type="CDD" id="cd13429">
    <property type="entry name" value="UreI_AmiS_like_2"/>
    <property type="match status" value="1"/>
</dbReference>
<dbReference type="Pfam" id="PF02293">
    <property type="entry name" value="AmiS_UreI"/>
    <property type="match status" value="1"/>
</dbReference>
<feature type="transmembrane region" description="Helical" evidence="8">
    <location>
        <begin position="146"/>
        <end position="168"/>
    </location>
</feature>
<feature type="transmembrane region" description="Helical" evidence="8">
    <location>
        <begin position="56"/>
        <end position="75"/>
    </location>
</feature>
<evidence type="ECO:0000256" key="2">
    <source>
        <dbReference type="ARBA" id="ARBA00010068"/>
    </source>
</evidence>
<evidence type="ECO:0000256" key="7">
    <source>
        <dbReference type="ARBA" id="ARBA00023136"/>
    </source>
</evidence>
<keyword evidence="3" id="KW-0813">Transport</keyword>
<dbReference type="OrthoDB" id="6636366at2"/>
<proteinExistence type="inferred from homology"/>
<keyword evidence="4" id="KW-1003">Cell membrane</keyword>
<evidence type="ECO:0000256" key="1">
    <source>
        <dbReference type="ARBA" id="ARBA00004651"/>
    </source>
</evidence>
<dbReference type="InterPro" id="IPR038523">
    <property type="entry name" value="AmiSUreI_transpt_sf"/>
</dbReference>
<evidence type="ECO:0000313" key="10">
    <source>
        <dbReference type="Proteomes" id="UP000054099"/>
    </source>
</evidence>
<evidence type="ECO:0000256" key="5">
    <source>
        <dbReference type="ARBA" id="ARBA00022692"/>
    </source>
</evidence>
<keyword evidence="5 8" id="KW-0812">Transmembrane</keyword>
<accession>A0A0V8J246</accession>
<evidence type="ECO:0000256" key="8">
    <source>
        <dbReference type="SAM" id="Phobius"/>
    </source>
</evidence>
<comment type="similarity">
    <text evidence="2">Belongs to the AmiS/UreI family.</text>
</comment>
<dbReference type="EMBL" id="LNQN01000006">
    <property type="protein sequence ID" value="KSU81043.1"/>
    <property type="molecule type" value="Genomic_DNA"/>
</dbReference>
<organism evidence="9 10">
    <name type="scientific">Fictibacillus enclensis</name>
    <dbReference type="NCBI Taxonomy" id="1017270"/>
    <lineage>
        <taxon>Bacteria</taxon>
        <taxon>Bacillati</taxon>
        <taxon>Bacillota</taxon>
        <taxon>Bacilli</taxon>
        <taxon>Bacillales</taxon>
        <taxon>Fictibacillaceae</taxon>
        <taxon>Fictibacillus</taxon>
    </lineage>
</organism>
<name>A0A0V8J246_9BACL</name>